<proteinExistence type="predicted"/>
<organism evidence="1 2">
    <name type="scientific">Acinetobacter bouvetii</name>
    <dbReference type="NCBI Taxonomy" id="202951"/>
    <lineage>
        <taxon>Bacteria</taxon>
        <taxon>Pseudomonadati</taxon>
        <taxon>Pseudomonadota</taxon>
        <taxon>Gammaproteobacteria</taxon>
        <taxon>Moraxellales</taxon>
        <taxon>Moraxellaceae</taxon>
        <taxon>Acinetobacter</taxon>
    </lineage>
</organism>
<dbReference type="EMBL" id="SGSU01000034">
    <property type="protein sequence ID" value="RZG63795.1"/>
    <property type="molecule type" value="Genomic_DNA"/>
</dbReference>
<gene>
    <name evidence="1" type="ORF">EXE25_18470</name>
</gene>
<dbReference type="RefSeq" id="WP_130148810.1">
    <property type="nucleotide sequence ID" value="NZ_SGSU01000034.1"/>
</dbReference>
<protein>
    <submittedName>
        <fullName evidence="1">Uncharacterized protein</fullName>
    </submittedName>
</protein>
<evidence type="ECO:0000313" key="2">
    <source>
        <dbReference type="Proteomes" id="UP000293483"/>
    </source>
</evidence>
<sequence>MANITTEITHLTIEDTGYGHSSVSVQDVKNEDFLLVKIDELEIKIELSIALAICTELAEQFKFGLVDLERGEHE</sequence>
<accession>A0A4V2DNP4</accession>
<dbReference type="Proteomes" id="UP000293483">
    <property type="component" value="Unassembled WGS sequence"/>
</dbReference>
<reference evidence="1 2" key="1">
    <citation type="submission" date="2019-02" db="EMBL/GenBank/DDBJ databases">
        <title>The Batch Genome Submission of Acinetobacter spp. strains.</title>
        <authorList>
            <person name="Qin J."/>
            <person name="Hu Y."/>
            <person name="Ye H."/>
            <person name="Wei L."/>
            <person name="Feng Y."/>
            <person name="Zong Z."/>
        </authorList>
    </citation>
    <scope>NUCLEOTIDE SEQUENCE [LARGE SCALE GENOMIC DNA]</scope>
    <source>
        <strain evidence="1 2">WCHABo060081</strain>
    </source>
</reference>
<evidence type="ECO:0000313" key="1">
    <source>
        <dbReference type="EMBL" id="RZG63795.1"/>
    </source>
</evidence>
<dbReference type="AlphaFoldDB" id="A0A4V2DNP4"/>
<comment type="caution">
    <text evidence="1">The sequence shown here is derived from an EMBL/GenBank/DDBJ whole genome shotgun (WGS) entry which is preliminary data.</text>
</comment>
<name>A0A4V2DNP4_9GAMM</name>